<keyword evidence="4 7" id="KW-0472">Membrane</keyword>
<dbReference type="SMART" id="SM00409">
    <property type="entry name" value="IG"/>
    <property type="match status" value="3"/>
</dbReference>
<dbReference type="GO" id="GO:0007156">
    <property type="term" value="P:homophilic cell adhesion via plasma membrane adhesion molecules"/>
    <property type="evidence" value="ECO:0007669"/>
    <property type="project" value="TreeGrafter"/>
</dbReference>
<evidence type="ECO:0000256" key="3">
    <source>
        <dbReference type="ARBA" id="ARBA00022737"/>
    </source>
</evidence>
<comment type="subcellular location">
    <subcellularLocation>
        <location evidence="1">Membrane</location>
    </subcellularLocation>
</comment>
<dbReference type="InterPro" id="IPR013783">
    <property type="entry name" value="Ig-like_fold"/>
</dbReference>
<dbReference type="PROSITE" id="PS50835">
    <property type="entry name" value="IG_LIKE"/>
    <property type="match status" value="2"/>
</dbReference>
<dbReference type="InterPro" id="IPR036179">
    <property type="entry name" value="Ig-like_dom_sf"/>
</dbReference>
<dbReference type="InterPro" id="IPR013098">
    <property type="entry name" value="Ig_I-set"/>
</dbReference>
<sequence>MSKEAPLFLLHLLSSVLLHPQTGAESLVVGLEVHQPARLSATLGETVTLHCNFTCTLQGRDRLYGKFYRVKGGKIIYTDNNTVSQTTCTVSSTIANITLESEAVYYCELKIPTHTTPINVNGSGTAVTVYAEPSSMEIPEPPILVVDTEALLSCAVNGFYPQNISVTWFHRDLQVPLTSITNHLTANRNGTFSLTSQYRFTPAVRDNGTVCRCQASHPAWRRHVTLERVLDVKYGPQSLNLTSQNRPVLGEGSNKTLELPAGSPLDVSCWPDGNPRPWTGWFKDRGDGLTPAEPPVGCSNETLHVGAVQREDEGVYWCVARNSYGERNTSFTLLVVVRDYVSLVSSVAVATCVLLLGVVLICLYARRKPRGKPASCVTCRLHIMLFLIFSPPLYNLAVYAVPQRRISKKQQPITEKLCTAEEPQLTYADIRFKPPPRHKKMRASENTEILYSETAGVCRPCEESRLEEPVCTVYALAQLP</sequence>
<dbReference type="SMART" id="SM00408">
    <property type="entry name" value="IGc2"/>
    <property type="match status" value="1"/>
</dbReference>
<evidence type="ECO:0000256" key="4">
    <source>
        <dbReference type="ARBA" id="ARBA00023136"/>
    </source>
</evidence>
<keyword evidence="6" id="KW-0325">Glycoprotein</keyword>
<evidence type="ECO:0000256" key="6">
    <source>
        <dbReference type="ARBA" id="ARBA00023180"/>
    </source>
</evidence>
<dbReference type="CDD" id="cd00098">
    <property type="entry name" value="IgC1"/>
    <property type="match status" value="1"/>
</dbReference>
<dbReference type="InterPro" id="IPR051427">
    <property type="entry name" value="Nectin/Nectin-like"/>
</dbReference>
<feature type="transmembrane region" description="Helical" evidence="7">
    <location>
        <begin position="377"/>
        <end position="401"/>
    </location>
</feature>
<reference evidence="10" key="1">
    <citation type="submission" date="2022-02" db="EMBL/GenBank/DDBJ databases">
        <title>Atlantic sturgeon de novo genome assembly.</title>
        <authorList>
            <person name="Stock M."/>
            <person name="Klopp C."/>
            <person name="Guiguen Y."/>
            <person name="Cabau C."/>
            <person name="Parinello H."/>
            <person name="Santidrian Yebra-Pimentel E."/>
            <person name="Kuhl H."/>
            <person name="Dirks R.P."/>
            <person name="Guessner J."/>
            <person name="Wuertz S."/>
            <person name="Du K."/>
            <person name="Schartl M."/>
        </authorList>
    </citation>
    <scope>NUCLEOTIDE SEQUENCE</scope>
    <source>
        <strain evidence="10">STURGEONOMICS-FGT-2020</strain>
        <tissue evidence="10">Whole blood</tissue>
    </source>
</reference>
<evidence type="ECO:0000259" key="9">
    <source>
        <dbReference type="PROSITE" id="PS50835"/>
    </source>
</evidence>
<dbReference type="Pfam" id="PF07654">
    <property type="entry name" value="C1-set"/>
    <property type="match status" value="1"/>
</dbReference>
<feature type="domain" description="Ig-like" evidence="9">
    <location>
        <begin position="247"/>
        <end position="332"/>
    </location>
</feature>
<keyword evidence="7" id="KW-0812">Transmembrane</keyword>
<dbReference type="AlphaFoldDB" id="A0AAD8CKY9"/>
<feature type="transmembrane region" description="Helical" evidence="7">
    <location>
        <begin position="340"/>
        <end position="365"/>
    </location>
</feature>
<feature type="domain" description="Ig-like" evidence="9">
    <location>
        <begin position="133"/>
        <end position="225"/>
    </location>
</feature>
<organism evidence="10 11">
    <name type="scientific">Acipenser oxyrinchus oxyrinchus</name>
    <dbReference type="NCBI Taxonomy" id="40147"/>
    <lineage>
        <taxon>Eukaryota</taxon>
        <taxon>Metazoa</taxon>
        <taxon>Chordata</taxon>
        <taxon>Craniata</taxon>
        <taxon>Vertebrata</taxon>
        <taxon>Euteleostomi</taxon>
        <taxon>Actinopterygii</taxon>
        <taxon>Chondrostei</taxon>
        <taxon>Acipenseriformes</taxon>
        <taxon>Acipenseridae</taxon>
        <taxon>Acipenser</taxon>
    </lineage>
</organism>
<feature type="chain" id="PRO_5041998573" evidence="8">
    <location>
        <begin position="25"/>
        <end position="480"/>
    </location>
</feature>
<evidence type="ECO:0000256" key="2">
    <source>
        <dbReference type="ARBA" id="ARBA00022729"/>
    </source>
</evidence>
<dbReference type="GO" id="GO:0005912">
    <property type="term" value="C:adherens junction"/>
    <property type="evidence" value="ECO:0007669"/>
    <property type="project" value="TreeGrafter"/>
</dbReference>
<gene>
    <name evidence="10" type="primary">Siglec5</name>
    <name evidence="10" type="ORF">AOXY_G29920</name>
</gene>
<evidence type="ECO:0000256" key="5">
    <source>
        <dbReference type="ARBA" id="ARBA00023157"/>
    </source>
</evidence>
<dbReference type="InterPro" id="IPR003599">
    <property type="entry name" value="Ig_sub"/>
</dbReference>
<comment type="caution">
    <text evidence="10">The sequence shown here is derived from an EMBL/GenBank/DDBJ whole genome shotgun (WGS) entry which is preliminary data.</text>
</comment>
<evidence type="ECO:0000256" key="1">
    <source>
        <dbReference type="ARBA" id="ARBA00004370"/>
    </source>
</evidence>
<evidence type="ECO:0000256" key="8">
    <source>
        <dbReference type="SAM" id="SignalP"/>
    </source>
</evidence>
<dbReference type="PANTHER" id="PTHR23277">
    <property type="entry name" value="NECTIN-RELATED"/>
    <property type="match status" value="1"/>
</dbReference>
<keyword evidence="7" id="KW-1133">Transmembrane helix</keyword>
<evidence type="ECO:0000256" key="7">
    <source>
        <dbReference type="SAM" id="Phobius"/>
    </source>
</evidence>
<evidence type="ECO:0000313" key="10">
    <source>
        <dbReference type="EMBL" id="KAK1153413.1"/>
    </source>
</evidence>
<accession>A0AAD8CKY9</accession>
<proteinExistence type="predicted"/>
<dbReference type="Gene3D" id="2.60.40.10">
    <property type="entry name" value="Immunoglobulins"/>
    <property type="match status" value="3"/>
</dbReference>
<name>A0AAD8CKY9_ACIOX</name>
<dbReference type="GO" id="GO:0007157">
    <property type="term" value="P:heterophilic cell-cell adhesion via plasma membrane cell adhesion molecules"/>
    <property type="evidence" value="ECO:0007669"/>
    <property type="project" value="TreeGrafter"/>
</dbReference>
<keyword evidence="2 8" id="KW-0732">Signal</keyword>
<dbReference type="SMART" id="SM00407">
    <property type="entry name" value="IGc1"/>
    <property type="match status" value="1"/>
</dbReference>
<keyword evidence="3" id="KW-0677">Repeat</keyword>
<dbReference type="SUPFAM" id="SSF48726">
    <property type="entry name" value="Immunoglobulin"/>
    <property type="match status" value="3"/>
</dbReference>
<protein>
    <submittedName>
        <fullName evidence="10">Cell adhesion molecule 2-like isoform X1</fullName>
    </submittedName>
</protein>
<evidence type="ECO:0000313" key="11">
    <source>
        <dbReference type="Proteomes" id="UP001230051"/>
    </source>
</evidence>
<dbReference type="EMBL" id="JAGXEW010000041">
    <property type="protein sequence ID" value="KAK1153413.1"/>
    <property type="molecule type" value="Genomic_DNA"/>
</dbReference>
<dbReference type="InterPro" id="IPR003597">
    <property type="entry name" value="Ig_C1-set"/>
</dbReference>
<feature type="signal peptide" evidence="8">
    <location>
        <begin position="1"/>
        <end position="24"/>
    </location>
</feature>
<dbReference type="PANTHER" id="PTHR23277:SF108">
    <property type="entry name" value="FASCICLIN-3"/>
    <property type="match status" value="1"/>
</dbReference>
<dbReference type="InterPro" id="IPR003598">
    <property type="entry name" value="Ig_sub2"/>
</dbReference>
<dbReference type="InterPro" id="IPR007110">
    <property type="entry name" value="Ig-like_dom"/>
</dbReference>
<dbReference type="Pfam" id="PF07679">
    <property type="entry name" value="I-set"/>
    <property type="match status" value="1"/>
</dbReference>
<keyword evidence="5" id="KW-1015">Disulfide bond</keyword>
<dbReference type="GO" id="GO:0016020">
    <property type="term" value="C:membrane"/>
    <property type="evidence" value="ECO:0007669"/>
    <property type="project" value="UniProtKB-SubCell"/>
</dbReference>
<keyword evidence="11" id="KW-1185">Reference proteome</keyword>
<dbReference type="Proteomes" id="UP001230051">
    <property type="component" value="Unassembled WGS sequence"/>
</dbReference>